<dbReference type="AlphaFoldDB" id="A0A7I9WMH4"/>
<evidence type="ECO:0000313" key="3">
    <source>
        <dbReference type="Proteomes" id="UP000465241"/>
    </source>
</evidence>
<dbReference type="InterPro" id="IPR007569">
    <property type="entry name" value="DUF559"/>
</dbReference>
<gene>
    <name evidence="2" type="ORF">MMUR_29790</name>
</gene>
<sequence>MAEPFIGAEALAAGVMTRHRLRSRCRPVLPGVYVDNAVEPTLQVRTRAAWLWSKRQGIVGGPAASALLGAKWVDPGVDVDLYFASTRPPPGVRTHHDRLHTTEHERLRGMTVTTAARTAFDLARRVSTRRTGIGPVVAAVDALLNATRIGVGDVGAVARQHPGVRGLRQVDEVLRLVDAGAESPKETWLRLLIRRQGFPPVQTQIEVRDEHGSFVARLDMGWPDLKIAIEYDGDQHRRDRRQYVRDMRRREELDRLGWIVVRVVAEDLEVQVVRRIQTARERAPRFTQGREIS</sequence>
<evidence type="ECO:0000313" key="2">
    <source>
        <dbReference type="EMBL" id="GFG58843.1"/>
    </source>
</evidence>
<dbReference type="Pfam" id="PF04480">
    <property type="entry name" value="DUF559"/>
    <property type="match status" value="1"/>
</dbReference>
<dbReference type="Gene3D" id="3.40.960.10">
    <property type="entry name" value="VSR Endonuclease"/>
    <property type="match status" value="1"/>
</dbReference>
<dbReference type="RefSeq" id="WP_193489567.1">
    <property type="nucleotide sequence ID" value="NZ_BAAAMC010000008.1"/>
</dbReference>
<dbReference type="Proteomes" id="UP000465241">
    <property type="component" value="Unassembled WGS sequence"/>
</dbReference>
<name>A0A7I9WMH4_9MYCO</name>
<comment type="caution">
    <text evidence="2">The sequence shown here is derived from an EMBL/GenBank/DDBJ whole genome shotgun (WGS) entry which is preliminary data.</text>
</comment>
<protein>
    <recommendedName>
        <fullName evidence="1">DUF559 domain-containing protein</fullName>
    </recommendedName>
</protein>
<reference evidence="2 3" key="1">
    <citation type="journal article" date="2019" name="Emerg. Microbes Infect.">
        <title>Comprehensive subspecies identification of 175 nontuberculous mycobacteria species based on 7547 genomic profiles.</title>
        <authorList>
            <person name="Matsumoto Y."/>
            <person name="Kinjo T."/>
            <person name="Motooka D."/>
            <person name="Nabeya D."/>
            <person name="Jung N."/>
            <person name="Uechi K."/>
            <person name="Horii T."/>
            <person name="Iida T."/>
            <person name="Fujita J."/>
            <person name="Nakamura S."/>
        </authorList>
    </citation>
    <scope>NUCLEOTIDE SEQUENCE [LARGE SCALE GENOMIC DNA]</scope>
    <source>
        <strain evidence="2 3">JCM 13392</strain>
    </source>
</reference>
<proteinExistence type="predicted"/>
<dbReference type="InterPro" id="IPR011335">
    <property type="entry name" value="Restrct_endonuc-II-like"/>
</dbReference>
<dbReference type="SUPFAM" id="SSF52980">
    <property type="entry name" value="Restriction endonuclease-like"/>
    <property type="match status" value="1"/>
</dbReference>
<accession>A0A7I9WMH4</accession>
<evidence type="ECO:0000259" key="1">
    <source>
        <dbReference type="Pfam" id="PF04480"/>
    </source>
</evidence>
<dbReference type="EMBL" id="BLKT01000003">
    <property type="protein sequence ID" value="GFG58843.1"/>
    <property type="molecule type" value="Genomic_DNA"/>
</dbReference>
<keyword evidence="3" id="KW-1185">Reference proteome</keyword>
<feature type="domain" description="DUF559" evidence="1">
    <location>
        <begin position="224"/>
        <end position="271"/>
    </location>
</feature>
<organism evidence="2 3">
    <name type="scientific">Mycolicibacterium murale</name>
    <dbReference type="NCBI Taxonomy" id="182220"/>
    <lineage>
        <taxon>Bacteria</taxon>
        <taxon>Bacillati</taxon>
        <taxon>Actinomycetota</taxon>
        <taxon>Actinomycetes</taxon>
        <taxon>Mycobacteriales</taxon>
        <taxon>Mycobacteriaceae</taxon>
        <taxon>Mycolicibacterium</taxon>
    </lineage>
</organism>